<dbReference type="EMBL" id="MCGT01000020">
    <property type="protein sequence ID" value="ORX51548.1"/>
    <property type="molecule type" value="Genomic_DNA"/>
</dbReference>
<name>A0A1X2GDQ2_9FUNG</name>
<accession>A0A1X2GDQ2</accession>
<reference evidence="1 2" key="1">
    <citation type="submission" date="2016-07" db="EMBL/GenBank/DDBJ databases">
        <title>Pervasive Adenine N6-methylation of Active Genes in Fungi.</title>
        <authorList>
            <consortium name="DOE Joint Genome Institute"/>
            <person name="Mondo S.J."/>
            <person name="Dannebaum R.O."/>
            <person name="Kuo R.C."/>
            <person name="Labutti K."/>
            <person name="Haridas S."/>
            <person name="Kuo A."/>
            <person name="Salamov A."/>
            <person name="Ahrendt S.R."/>
            <person name="Lipzen A."/>
            <person name="Sullivan W."/>
            <person name="Andreopoulos W.B."/>
            <person name="Clum A."/>
            <person name="Lindquist E."/>
            <person name="Daum C."/>
            <person name="Ramamoorthy G.K."/>
            <person name="Gryganskyi A."/>
            <person name="Culley D."/>
            <person name="Magnuson J.K."/>
            <person name="James T.Y."/>
            <person name="O'Malley M.A."/>
            <person name="Stajich J.E."/>
            <person name="Spatafora J.W."/>
            <person name="Visel A."/>
            <person name="Grigoriev I.V."/>
        </authorList>
    </citation>
    <scope>NUCLEOTIDE SEQUENCE [LARGE SCALE GENOMIC DNA]</scope>
    <source>
        <strain evidence="1 2">NRRL 3301</strain>
    </source>
</reference>
<dbReference type="AlphaFoldDB" id="A0A1X2GDQ2"/>
<comment type="caution">
    <text evidence="1">The sequence shown here is derived from an EMBL/GenBank/DDBJ whole genome shotgun (WGS) entry which is preliminary data.</text>
</comment>
<organism evidence="1 2">
    <name type="scientific">Hesseltinella vesiculosa</name>
    <dbReference type="NCBI Taxonomy" id="101127"/>
    <lineage>
        <taxon>Eukaryota</taxon>
        <taxon>Fungi</taxon>
        <taxon>Fungi incertae sedis</taxon>
        <taxon>Mucoromycota</taxon>
        <taxon>Mucoromycotina</taxon>
        <taxon>Mucoromycetes</taxon>
        <taxon>Mucorales</taxon>
        <taxon>Cunninghamellaceae</taxon>
        <taxon>Hesseltinella</taxon>
    </lineage>
</organism>
<proteinExistence type="predicted"/>
<evidence type="ECO:0000313" key="1">
    <source>
        <dbReference type="EMBL" id="ORX51548.1"/>
    </source>
</evidence>
<gene>
    <name evidence="1" type="ORF">DM01DRAFT_122434</name>
</gene>
<keyword evidence="2" id="KW-1185">Reference proteome</keyword>
<evidence type="ECO:0000313" key="2">
    <source>
        <dbReference type="Proteomes" id="UP000242146"/>
    </source>
</evidence>
<sequence length="147" mass="16405">MNTSTIVTFGILGMTAAHIGEDDATGDPQPDHSPSPLPHLHASLTIFFTVMANMPKNLEALDSCDQEEEPTPQQRPSPAWTRHFLAELPERKKLHNQKRSRRTLMLTKMINDNAPLVTSHLSPQFVPQSLDAITQKVESLLGHSNHR</sequence>
<protein>
    <submittedName>
        <fullName evidence="1">Uncharacterized protein</fullName>
    </submittedName>
</protein>
<dbReference type="Proteomes" id="UP000242146">
    <property type="component" value="Unassembled WGS sequence"/>
</dbReference>